<keyword evidence="2" id="KW-0808">Transferase</keyword>
<dbReference type="GO" id="GO:0005524">
    <property type="term" value="F:ATP binding"/>
    <property type="evidence" value="ECO:0007669"/>
    <property type="project" value="UniProtKB-KW"/>
</dbReference>
<feature type="non-terminal residue" evidence="7">
    <location>
        <position position="1"/>
    </location>
</feature>
<dbReference type="InterPro" id="IPR011009">
    <property type="entry name" value="Kinase-like_dom_sf"/>
</dbReference>
<dbReference type="Proteomes" id="UP000015241">
    <property type="component" value="Unassembled WGS sequence"/>
</dbReference>
<keyword evidence="4" id="KW-0418">Kinase</keyword>
<proteinExistence type="predicted"/>
<dbReference type="PROSITE" id="PS00108">
    <property type="entry name" value="PROTEIN_KINASE_ST"/>
    <property type="match status" value="1"/>
</dbReference>
<dbReference type="PROSITE" id="PS50011">
    <property type="entry name" value="PROTEIN_KINASE_DOM"/>
    <property type="match status" value="1"/>
</dbReference>
<feature type="domain" description="Protein kinase" evidence="6">
    <location>
        <begin position="1"/>
        <end position="88"/>
    </location>
</feature>
<keyword evidence="1" id="KW-0723">Serine/threonine-protein kinase</keyword>
<evidence type="ECO:0000256" key="1">
    <source>
        <dbReference type="ARBA" id="ARBA00022527"/>
    </source>
</evidence>
<reference evidence="7 8" key="1">
    <citation type="journal article" date="2012" name="Science">
        <title>The Paleozoic origin of enzymatic lignin decomposition reconstructed from 31 fungal genomes.</title>
        <authorList>
            <person name="Floudas D."/>
            <person name="Binder M."/>
            <person name="Riley R."/>
            <person name="Barry K."/>
            <person name="Blanchette R.A."/>
            <person name="Henrissat B."/>
            <person name="Martinez A.T."/>
            <person name="Otillar R."/>
            <person name="Spatafora J.W."/>
            <person name="Yadav J.S."/>
            <person name="Aerts A."/>
            <person name="Benoit I."/>
            <person name="Boyd A."/>
            <person name="Carlson A."/>
            <person name="Copeland A."/>
            <person name="Coutinho P.M."/>
            <person name="de Vries R.P."/>
            <person name="Ferreira P."/>
            <person name="Findley K."/>
            <person name="Foster B."/>
            <person name="Gaskell J."/>
            <person name="Glotzer D."/>
            <person name="Gorecki P."/>
            <person name="Heitman J."/>
            <person name="Hesse C."/>
            <person name="Hori C."/>
            <person name="Igarashi K."/>
            <person name="Jurgens J.A."/>
            <person name="Kallen N."/>
            <person name="Kersten P."/>
            <person name="Kohler A."/>
            <person name="Kuees U."/>
            <person name="Kumar T.K.A."/>
            <person name="Kuo A."/>
            <person name="LaButti K."/>
            <person name="Larrondo L.F."/>
            <person name="Lindquist E."/>
            <person name="Ling A."/>
            <person name="Lombard V."/>
            <person name="Lucas S."/>
            <person name="Lundell T."/>
            <person name="Martin R."/>
            <person name="McLaughlin D.J."/>
            <person name="Morgenstern I."/>
            <person name="Morin E."/>
            <person name="Murat C."/>
            <person name="Nagy L.G."/>
            <person name="Nolan M."/>
            <person name="Ohm R.A."/>
            <person name="Patyshakuliyeva A."/>
            <person name="Rokas A."/>
            <person name="Ruiz-Duenas F.J."/>
            <person name="Sabat G."/>
            <person name="Salamov A."/>
            <person name="Samejima M."/>
            <person name="Schmutz J."/>
            <person name="Slot J.C."/>
            <person name="St John F."/>
            <person name="Stenlid J."/>
            <person name="Sun H."/>
            <person name="Sun S."/>
            <person name="Syed K."/>
            <person name="Tsang A."/>
            <person name="Wiebenga A."/>
            <person name="Young D."/>
            <person name="Pisabarro A."/>
            <person name="Eastwood D.C."/>
            <person name="Martin F."/>
            <person name="Cullen D."/>
            <person name="Grigoriev I.V."/>
            <person name="Hibbett D.S."/>
        </authorList>
    </citation>
    <scope>NUCLEOTIDE SEQUENCE</scope>
    <source>
        <strain evidence="8">FP-58527</strain>
    </source>
</reference>
<keyword evidence="8" id="KW-1185">Reference proteome</keyword>
<dbReference type="InterPro" id="IPR000719">
    <property type="entry name" value="Prot_kinase_dom"/>
</dbReference>
<keyword evidence="5" id="KW-0067">ATP-binding</keyword>
<evidence type="ECO:0000256" key="3">
    <source>
        <dbReference type="ARBA" id="ARBA00022741"/>
    </source>
</evidence>
<evidence type="ECO:0000259" key="6">
    <source>
        <dbReference type="PROSITE" id="PS50011"/>
    </source>
</evidence>
<dbReference type="GO" id="GO:0004674">
    <property type="term" value="F:protein serine/threonine kinase activity"/>
    <property type="evidence" value="ECO:0007669"/>
    <property type="project" value="UniProtKB-KW"/>
</dbReference>
<dbReference type="AlphaFoldDB" id="S8E0M4"/>
<dbReference type="InParanoid" id="S8E0M4"/>
<dbReference type="eggNOG" id="KOG0598">
    <property type="taxonomic scope" value="Eukaryota"/>
</dbReference>
<organism evidence="7 8">
    <name type="scientific">Fomitopsis schrenkii</name>
    <name type="common">Brown rot fungus</name>
    <dbReference type="NCBI Taxonomy" id="2126942"/>
    <lineage>
        <taxon>Eukaryota</taxon>
        <taxon>Fungi</taxon>
        <taxon>Dikarya</taxon>
        <taxon>Basidiomycota</taxon>
        <taxon>Agaricomycotina</taxon>
        <taxon>Agaricomycetes</taxon>
        <taxon>Polyporales</taxon>
        <taxon>Fomitopsis</taxon>
    </lineage>
</organism>
<name>S8E0M4_FOMSC</name>
<dbReference type="InterPro" id="IPR008271">
    <property type="entry name" value="Ser/Thr_kinase_AS"/>
</dbReference>
<dbReference type="OrthoDB" id="193860at2759"/>
<keyword evidence="3" id="KW-0547">Nucleotide-binding</keyword>
<gene>
    <name evidence="7" type="ORF">FOMPIDRAFT_1104479</name>
</gene>
<evidence type="ECO:0000256" key="5">
    <source>
        <dbReference type="ARBA" id="ARBA00022840"/>
    </source>
</evidence>
<dbReference type="Pfam" id="PF00069">
    <property type="entry name" value="Pkinase"/>
    <property type="match status" value="1"/>
</dbReference>
<sequence>IAALSVLHGNGIVHRDIKPANVLLDLAGGIVQADFGLAVEADLDGAIKGACGTEDYLAPEQWRDDSYNSKVDVWQLGCTFIELLAGLP</sequence>
<dbReference type="STRING" id="743788.S8E0M4"/>
<evidence type="ECO:0000313" key="7">
    <source>
        <dbReference type="EMBL" id="EPS98317.1"/>
    </source>
</evidence>
<evidence type="ECO:0000313" key="8">
    <source>
        <dbReference type="Proteomes" id="UP000015241"/>
    </source>
</evidence>
<dbReference type="Gene3D" id="1.10.510.10">
    <property type="entry name" value="Transferase(Phosphotransferase) domain 1"/>
    <property type="match status" value="1"/>
</dbReference>
<evidence type="ECO:0000256" key="2">
    <source>
        <dbReference type="ARBA" id="ARBA00022679"/>
    </source>
</evidence>
<feature type="non-terminal residue" evidence="7">
    <location>
        <position position="88"/>
    </location>
</feature>
<dbReference type="SUPFAM" id="SSF56112">
    <property type="entry name" value="Protein kinase-like (PK-like)"/>
    <property type="match status" value="1"/>
</dbReference>
<dbReference type="PANTHER" id="PTHR24351">
    <property type="entry name" value="RIBOSOMAL PROTEIN S6 KINASE"/>
    <property type="match status" value="1"/>
</dbReference>
<evidence type="ECO:0000256" key="4">
    <source>
        <dbReference type="ARBA" id="ARBA00022777"/>
    </source>
</evidence>
<dbReference type="EMBL" id="KE504166">
    <property type="protein sequence ID" value="EPS98317.1"/>
    <property type="molecule type" value="Genomic_DNA"/>
</dbReference>
<accession>S8E0M4</accession>
<protein>
    <recommendedName>
        <fullName evidence="6">Protein kinase domain-containing protein</fullName>
    </recommendedName>
</protein>
<dbReference type="HOGENOM" id="CLU_000288_7_30_1"/>